<feature type="region of interest" description="Disordered" evidence="1">
    <location>
        <begin position="1"/>
        <end position="20"/>
    </location>
</feature>
<dbReference type="AlphaFoldDB" id="B9XH17"/>
<sequence>MRLKIDLPTTWSQQKSPNGPATFCREASTNAFQVSWAEYRGGKPLPEITADSLKQMATNFGRKNGFGQMAKPSGGACRFGSFGTAVFSSVEHPRIQIWFISDGREHIMATHICVSEPESSEVAEVEQIASSLELGPEQPAKPKWKFW</sequence>
<gene>
    <name evidence="2" type="ORF">Cflav_PD4107</name>
</gene>
<evidence type="ECO:0008006" key="4">
    <source>
        <dbReference type="Google" id="ProtNLM"/>
    </source>
</evidence>
<keyword evidence="3" id="KW-1185">Reference proteome</keyword>
<dbReference type="OrthoDB" id="1551080at2"/>
<protein>
    <recommendedName>
        <fullName evidence="4">DUF3805 domain-containing protein</fullName>
    </recommendedName>
</protein>
<proteinExistence type="predicted"/>
<organism evidence="2 3">
    <name type="scientific">Pedosphaera parvula (strain Ellin514)</name>
    <dbReference type="NCBI Taxonomy" id="320771"/>
    <lineage>
        <taxon>Bacteria</taxon>
        <taxon>Pseudomonadati</taxon>
        <taxon>Verrucomicrobiota</taxon>
        <taxon>Pedosphaerae</taxon>
        <taxon>Pedosphaerales</taxon>
        <taxon>Pedosphaeraceae</taxon>
        <taxon>Pedosphaera</taxon>
    </lineage>
</organism>
<accession>B9XH17</accession>
<evidence type="ECO:0000256" key="1">
    <source>
        <dbReference type="SAM" id="MobiDB-lite"/>
    </source>
</evidence>
<dbReference type="Proteomes" id="UP000003688">
    <property type="component" value="Unassembled WGS sequence"/>
</dbReference>
<evidence type="ECO:0000313" key="2">
    <source>
        <dbReference type="EMBL" id="EEF60938.1"/>
    </source>
</evidence>
<evidence type="ECO:0000313" key="3">
    <source>
        <dbReference type="Proteomes" id="UP000003688"/>
    </source>
</evidence>
<dbReference type="RefSeq" id="WP_007415113.1">
    <property type="nucleotide sequence ID" value="NZ_ABOX02000013.1"/>
</dbReference>
<name>B9XH17_PEDPL</name>
<reference evidence="2 3" key="1">
    <citation type="journal article" date="2011" name="J. Bacteriol.">
        <title>Genome sequence of 'Pedosphaera parvula' Ellin514, an aerobic Verrucomicrobial isolate from pasture soil.</title>
        <authorList>
            <person name="Kant R."/>
            <person name="van Passel M.W."/>
            <person name="Sangwan P."/>
            <person name="Palva A."/>
            <person name="Lucas S."/>
            <person name="Copeland A."/>
            <person name="Lapidus A."/>
            <person name="Glavina Del Rio T."/>
            <person name="Dalin E."/>
            <person name="Tice H."/>
            <person name="Bruce D."/>
            <person name="Goodwin L."/>
            <person name="Pitluck S."/>
            <person name="Chertkov O."/>
            <person name="Larimer F.W."/>
            <person name="Land M.L."/>
            <person name="Hauser L."/>
            <person name="Brettin T.S."/>
            <person name="Detter J.C."/>
            <person name="Han S."/>
            <person name="de Vos W.M."/>
            <person name="Janssen P.H."/>
            <person name="Smidt H."/>
        </authorList>
    </citation>
    <scope>NUCLEOTIDE SEQUENCE [LARGE SCALE GENOMIC DNA]</scope>
    <source>
        <strain evidence="2 3">Ellin514</strain>
    </source>
</reference>
<dbReference type="EMBL" id="ABOX02000013">
    <property type="protein sequence ID" value="EEF60938.1"/>
    <property type="molecule type" value="Genomic_DNA"/>
</dbReference>
<feature type="compositionally biased region" description="Polar residues" evidence="1">
    <location>
        <begin position="9"/>
        <end position="19"/>
    </location>
</feature>
<comment type="caution">
    <text evidence="2">The sequence shown here is derived from an EMBL/GenBank/DDBJ whole genome shotgun (WGS) entry which is preliminary data.</text>
</comment>